<dbReference type="Proteomes" id="UP000799429">
    <property type="component" value="Unassembled WGS sequence"/>
</dbReference>
<feature type="compositionally biased region" description="Acidic residues" evidence="9">
    <location>
        <begin position="207"/>
        <end position="225"/>
    </location>
</feature>
<organism evidence="13 14">
    <name type="scientific">Patellaria atrata CBS 101060</name>
    <dbReference type="NCBI Taxonomy" id="1346257"/>
    <lineage>
        <taxon>Eukaryota</taxon>
        <taxon>Fungi</taxon>
        <taxon>Dikarya</taxon>
        <taxon>Ascomycota</taxon>
        <taxon>Pezizomycotina</taxon>
        <taxon>Dothideomycetes</taxon>
        <taxon>Dothideomycetes incertae sedis</taxon>
        <taxon>Patellariales</taxon>
        <taxon>Patellariaceae</taxon>
        <taxon>Patellaria</taxon>
    </lineage>
</organism>
<keyword evidence="14" id="KW-1185">Reference proteome</keyword>
<dbReference type="CDD" id="cd18583">
    <property type="entry name" value="ABC_6TM_HMT1"/>
    <property type="match status" value="1"/>
</dbReference>
<dbReference type="SUPFAM" id="SSF52540">
    <property type="entry name" value="P-loop containing nucleoside triphosphate hydrolases"/>
    <property type="match status" value="1"/>
</dbReference>
<feature type="transmembrane region" description="Helical" evidence="10">
    <location>
        <begin position="376"/>
        <end position="403"/>
    </location>
</feature>
<dbReference type="InterPro" id="IPR027417">
    <property type="entry name" value="P-loop_NTPase"/>
</dbReference>
<evidence type="ECO:0000313" key="13">
    <source>
        <dbReference type="EMBL" id="KAF2843635.1"/>
    </source>
</evidence>
<evidence type="ECO:0000256" key="1">
    <source>
        <dbReference type="ARBA" id="ARBA00004141"/>
    </source>
</evidence>
<feature type="transmembrane region" description="Helical" evidence="10">
    <location>
        <begin position="87"/>
        <end position="105"/>
    </location>
</feature>
<dbReference type="PANTHER" id="PTHR24221">
    <property type="entry name" value="ATP-BINDING CASSETTE SUB-FAMILY B"/>
    <property type="match status" value="1"/>
</dbReference>
<dbReference type="GO" id="GO:0140359">
    <property type="term" value="F:ABC-type transporter activity"/>
    <property type="evidence" value="ECO:0007669"/>
    <property type="project" value="InterPro"/>
</dbReference>
<proteinExistence type="inferred from homology"/>
<dbReference type="SMART" id="SM00382">
    <property type="entry name" value="AAA"/>
    <property type="match status" value="1"/>
</dbReference>
<feature type="transmembrane region" description="Helical" evidence="10">
    <location>
        <begin position="492"/>
        <end position="516"/>
    </location>
</feature>
<dbReference type="Gene3D" id="3.40.50.300">
    <property type="entry name" value="P-loop containing nucleotide triphosphate hydrolases"/>
    <property type="match status" value="1"/>
</dbReference>
<feature type="transmembrane region" description="Helical" evidence="10">
    <location>
        <begin position="51"/>
        <end position="75"/>
    </location>
</feature>
<dbReference type="PROSITE" id="PS50929">
    <property type="entry name" value="ABC_TM1F"/>
    <property type="match status" value="1"/>
</dbReference>
<feature type="transmembrane region" description="Helical" evidence="10">
    <location>
        <begin position="12"/>
        <end position="31"/>
    </location>
</feature>
<dbReference type="PANTHER" id="PTHR24221:SF503">
    <property type="entry name" value="MITOCHONDRIAL POTASSIUM CHANNEL ATP-BINDING SUBUNIT"/>
    <property type="match status" value="1"/>
</dbReference>
<dbReference type="SUPFAM" id="SSF90123">
    <property type="entry name" value="ABC transporter transmembrane region"/>
    <property type="match status" value="1"/>
</dbReference>
<feature type="transmembrane region" description="Helical" evidence="10">
    <location>
        <begin position="409"/>
        <end position="429"/>
    </location>
</feature>
<evidence type="ECO:0000259" key="12">
    <source>
        <dbReference type="PROSITE" id="PS50929"/>
    </source>
</evidence>
<comment type="caution">
    <text evidence="13">The sequence shown here is derived from an EMBL/GenBank/DDBJ whole genome shotgun (WGS) entry which is preliminary data.</text>
</comment>
<dbReference type="EMBL" id="MU006089">
    <property type="protein sequence ID" value="KAF2843635.1"/>
    <property type="molecule type" value="Genomic_DNA"/>
</dbReference>
<dbReference type="InterPro" id="IPR011527">
    <property type="entry name" value="ABC1_TM_dom"/>
</dbReference>
<dbReference type="GO" id="GO:0016887">
    <property type="term" value="F:ATP hydrolysis activity"/>
    <property type="evidence" value="ECO:0007669"/>
    <property type="project" value="InterPro"/>
</dbReference>
<dbReference type="PROSITE" id="PS00211">
    <property type="entry name" value="ABC_TRANSPORTER_1"/>
    <property type="match status" value="1"/>
</dbReference>
<dbReference type="InterPro" id="IPR017871">
    <property type="entry name" value="ABC_transporter-like_CS"/>
</dbReference>
<dbReference type="Pfam" id="PF00005">
    <property type="entry name" value="ABC_tran"/>
    <property type="match status" value="1"/>
</dbReference>
<sequence length="904" mass="101251">MVNSTSTATLKAFNYAGPFLSIAYFIFSYVFNLVTLREEDKRPSKKITYRFFLWCILAVFCSYVADGFLLTYQVWSSRHYSIAKDEVTHVYFSALIWGCTCMSFFDTSTPSWNSYVGVWVLGFISEIVIFSTAGPSPKTPLNIRYSILVITVSRLSVLTMLSVAGVAIFWQIKKSSDNVDEERQPLISAGVDPRTPDNSCSTTVVGDGEEEGGEEEGEEEDEDPEKDVKQRQRQRLEQRGGWLGYIKDFLVFLPYIWPFKDRKVQMQYGVIGVCLLIERGLNVLVPHAYGKLTNTLAELSGTGKIPWAELGVWILFRYLDSYAGILLVNSYCEARVAQFSYKQIQKASFAHVMGLSMDFHVNKNSGELMKAITQGYALNGLVDLALFTILPMLVDLVLAVGYLTYLFDIYVAYIVITISIAYVWVGIKFTTSMIPLRRKYHKIGRDVYVLQTEPVNNWQTVAYFNRAQYQEDRLVDAAEKECNASLRYRDRFLLSMAIQFFIIMLGLVSATLLAIYRVSIADKPIGSFVALVTFWGSLTGPLSNLANSFNLVSRNLISAERLLQLFNTKSSTADKPTARDIDVTGGHVKFEDVDFSYDERKQTLKNINIDAPSGKTIAFVGETGGGKSTTLKLLLRFYDVKRGRITIDGQDIRDITQSSLRNVIGVVPQDPSLFNMSIMENIRYARLEATDEEVFEACKAAAIHNKILSFPDGYRSKVGERGVKLSGGELQRVSIARVILKQPRVLILDEATSAVDSATENEIQNAFKELSKGRTTFVIAHRLSTIMYADLILVVENGEIVERGTHNELLNSDGKYSDLWSKQLSTKTRVKIDNLPEPYDSKALIADRGDESHLVELSREMSGTEGSNQSSSQSVSASDDTNPPIDTIVEEEAETNKVVDSSPP</sequence>
<reference evidence="13" key="1">
    <citation type="journal article" date="2020" name="Stud. Mycol.">
        <title>101 Dothideomycetes genomes: a test case for predicting lifestyles and emergence of pathogens.</title>
        <authorList>
            <person name="Haridas S."/>
            <person name="Albert R."/>
            <person name="Binder M."/>
            <person name="Bloem J."/>
            <person name="Labutti K."/>
            <person name="Salamov A."/>
            <person name="Andreopoulos B."/>
            <person name="Baker S."/>
            <person name="Barry K."/>
            <person name="Bills G."/>
            <person name="Bluhm B."/>
            <person name="Cannon C."/>
            <person name="Castanera R."/>
            <person name="Culley D."/>
            <person name="Daum C."/>
            <person name="Ezra D."/>
            <person name="Gonzalez J."/>
            <person name="Henrissat B."/>
            <person name="Kuo A."/>
            <person name="Liang C."/>
            <person name="Lipzen A."/>
            <person name="Lutzoni F."/>
            <person name="Magnuson J."/>
            <person name="Mondo S."/>
            <person name="Nolan M."/>
            <person name="Ohm R."/>
            <person name="Pangilinan J."/>
            <person name="Park H.-J."/>
            <person name="Ramirez L."/>
            <person name="Alfaro M."/>
            <person name="Sun H."/>
            <person name="Tritt A."/>
            <person name="Yoshinaga Y."/>
            <person name="Zwiers L.-H."/>
            <person name="Turgeon B."/>
            <person name="Goodwin S."/>
            <person name="Spatafora J."/>
            <person name="Crous P."/>
            <person name="Grigoriev I."/>
        </authorList>
    </citation>
    <scope>NUCLEOTIDE SEQUENCE</scope>
    <source>
        <strain evidence="13">CBS 101060</strain>
    </source>
</reference>
<dbReference type="GO" id="GO:0005524">
    <property type="term" value="F:ATP binding"/>
    <property type="evidence" value="ECO:0007669"/>
    <property type="project" value="UniProtKB-KW"/>
</dbReference>
<keyword evidence="3 10" id="KW-0812">Transmembrane</keyword>
<dbReference type="PROSITE" id="PS50893">
    <property type="entry name" value="ABC_TRANSPORTER_2"/>
    <property type="match status" value="1"/>
</dbReference>
<comment type="similarity">
    <text evidence="8">Belongs to the ABC transporter superfamily. ABCB family. Heavy Metal importer (TC 3.A.1.210) subfamily.</text>
</comment>
<protein>
    <recommendedName>
        <fullName evidence="15">Heavy metal tolerance protein</fullName>
    </recommendedName>
</protein>
<feature type="transmembrane region" description="Helical" evidence="10">
    <location>
        <begin position="112"/>
        <end position="133"/>
    </location>
</feature>
<feature type="domain" description="ABC transporter" evidence="11">
    <location>
        <begin position="588"/>
        <end position="822"/>
    </location>
</feature>
<dbReference type="AlphaFoldDB" id="A0A9P4SKP9"/>
<evidence type="ECO:0000256" key="5">
    <source>
        <dbReference type="ARBA" id="ARBA00022840"/>
    </source>
</evidence>
<evidence type="ECO:0000256" key="4">
    <source>
        <dbReference type="ARBA" id="ARBA00022741"/>
    </source>
</evidence>
<dbReference type="GO" id="GO:0016020">
    <property type="term" value="C:membrane"/>
    <property type="evidence" value="ECO:0007669"/>
    <property type="project" value="UniProtKB-SubCell"/>
</dbReference>
<keyword evidence="6 10" id="KW-1133">Transmembrane helix</keyword>
<feature type="domain" description="ABC transmembrane type-1" evidence="12">
    <location>
        <begin position="270"/>
        <end position="554"/>
    </location>
</feature>
<keyword evidence="5" id="KW-0067">ATP-binding</keyword>
<feature type="region of interest" description="Disordered" evidence="9">
    <location>
        <begin position="857"/>
        <end position="904"/>
    </location>
</feature>
<dbReference type="InterPro" id="IPR036640">
    <property type="entry name" value="ABC1_TM_sf"/>
</dbReference>
<evidence type="ECO:0000256" key="9">
    <source>
        <dbReference type="SAM" id="MobiDB-lite"/>
    </source>
</evidence>
<dbReference type="OrthoDB" id="6500128at2759"/>
<dbReference type="Pfam" id="PF00664">
    <property type="entry name" value="ABC_membrane"/>
    <property type="match status" value="1"/>
</dbReference>
<feature type="transmembrane region" description="Helical" evidence="10">
    <location>
        <begin position="145"/>
        <end position="170"/>
    </location>
</feature>
<evidence type="ECO:0000256" key="2">
    <source>
        <dbReference type="ARBA" id="ARBA00022448"/>
    </source>
</evidence>
<gene>
    <name evidence="13" type="ORF">M501DRAFT_985735</name>
</gene>
<dbReference type="InterPro" id="IPR003593">
    <property type="entry name" value="AAA+_ATPase"/>
</dbReference>
<evidence type="ECO:0000256" key="6">
    <source>
        <dbReference type="ARBA" id="ARBA00022989"/>
    </source>
</evidence>
<feature type="compositionally biased region" description="Low complexity" evidence="9">
    <location>
        <begin position="863"/>
        <end position="882"/>
    </location>
</feature>
<accession>A0A9P4SKP9</accession>
<dbReference type="FunFam" id="3.40.50.300:FF:000287">
    <property type="entry name" value="Multidrug ABC transporter ATP-binding protein"/>
    <property type="match status" value="1"/>
</dbReference>
<keyword evidence="7 10" id="KW-0472">Membrane</keyword>
<evidence type="ECO:0000256" key="3">
    <source>
        <dbReference type="ARBA" id="ARBA00022692"/>
    </source>
</evidence>
<comment type="subcellular location">
    <subcellularLocation>
        <location evidence="1">Membrane</location>
        <topology evidence="1">Multi-pass membrane protein</topology>
    </subcellularLocation>
</comment>
<dbReference type="InterPro" id="IPR039421">
    <property type="entry name" value="Type_1_exporter"/>
</dbReference>
<feature type="region of interest" description="Disordered" evidence="9">
    <location>
        <begin position="187"/>
        <end position="231"/>
    </location>
</feature>
<dbReference type="InterPro" id="IPR003439">
    <property type="entry name" value="ABC_transporter-like_ATP-bd"/>
</dbReference>
<evidence type="ECO:0000313" key="14">
    <source>
        <dbReference type="Proteomes" id="UP000799429"/>
    </source>
</evidence>
<dbReference type="Gene3D" id="1.20.1560.10">
    <property type="entry name" value="ABC transporter type 1, transmembrane domain"/>
    <property type="match status" value="1"/>
</dbReference>
<keyword evidence="2" id="KW-0813">Transport</keyword>
<evidence type="ECO:0000256" key="7">
    <source>
        <dbReference type="ARBA" id="ARBA00023136"/>
    </source>
</evidence>
<name>A0A9P4SKP9_9PEZI</name>
<keyword evidence="4" id="KW-0547">Nucleotide-binding</keyword>
<evidence type="ECO:0000256" key="10">
    <source>
        <dbReference type="SAM" id="Phobius"/>
    </source>
</evidence>
<evidence type="ECO:0000256" key="8">
    <source>
        <dbReference type="ARBA" id="ARBA00024363"/>
    </source>
</evidence>
<evidence type="ECO:0000259" key="11">
    <source>
        <dbReference type="PROSITE" id="PS50893"/>
    </source>
</evidence>
<evidence type="ECO:0008006" key="15">
    <source>
        <dbReference type="Google" id="ProtNLM"/>
    </source>
</evidence>